<evidence type="ECO:0000313" key="1">
    <source>
        <dbReference type="EMBL" id="GFS57607.1"/>
    </source>
</evidence>
<sequence length="86" mass="10147">MNQWRRVSYDNVRVEMGEWSCGGVEGFTILTTGKAWKCDVEMKNFVWCVVNDSIICPKERFKGLYIEWAELVQCELLMNNFDEKEV</sequence>
<accession>A0A8X6MJ02</accession>
<evidence type="ECO:0000313" key="2">
    <source>
        <dbReference type="Proteomes" id="UP000887013"/>
    </source>
</evidence>
<dbReference type="EMBL" id="BMAW01092906">
    <property type="protein sequence ID" value="GFS57607.1"/>
    <property type="molecule type" value="Genomic_DNA"/>
</dbReference>
<comment type="caution">
    <text evidence="1">The sequence shown here is derived from an EMBL/GenBank/DDBJ whole genome shotgun (WGS) entry which is preliminary data.</text>
</comment>
<dbReference type="Proteomes" id="UP000887013">
    <property type="component" value="Unassembled WGS sequence"/>
</dbReference>
<dbReference type="AlphaFoldDB" id="A0A8X6MJ02"/>
<name>A0A8X6MJ02_NEPPI</name>
<reference evidence="1" key="1">
    <citation type="submission" date="2020-08" db="EMBL/GenBank/DDBJ databases">
        <title>Multicomponent nature underlies the extraordinary mechanical properties of spider dragline silk.</title>
        <authorList>
            <person name="Kono N."/>
            <person name="Nakamura H."/>
            <person name="Mori M."/>
            <person name="Yoshida Y."/>
            <person name="Ohtoshi R."/>
            <person name="Malay A.D."/>
            <person name="Moran D.A.P."/>
            <person name="Tomita M."/>
            <person name="Numata K."/>
            <person name="Arakawa K."/>
        </authorList>
    </citation>
    <scope>NUCLEOTIDE SEQUENCE</scope>
</reference>
<keyword evidence="2" id="KW-1185">Reference proteome</keyword>
<gene>
    <name evidence="1" type="ORF">NPIL_581541</name>
</gene>
<organism evidence="1 2">
    <name type="scientific">Nephila pilipes</name>
    <name type="common">Giant wood spider</name>
    <name type="synonym">Nephila maculata</name>
    <dbReference type="NCBI Taxonomy" id="299642"/>
    <lineage>
        <taxon>Eukaryota</taxon>
        <taxon>Metazoa</taxon>
        <taxon>Ecdysozoa</taxon>
        <taxon>Arthropoda</taxon>
        <taxon>Chelicerata</taxon>
        <taxon>Arachnida</taxon>
        <taxon>Araneae</taxon>
        <taxon>Araneomorphae</taxon>
        <taxon>Entelegynae</taxon>
        <taxon>Araneoidea</taxon>
        <taxon>Nephilidae</taxon>
        <taxon>Nephila</taxon>
    </lineage>
</organism>
<protein>
    <submittedName>
        <fullName evidence="1">Uncharacterized protein</fullName>
    </submittedName>
</protein>
<proteinExistence type="predicted"/>